<organism evidence="1">
    <name type="scientific">marine sediment metagenome</name>
    <dbReference type="NCBI Taxonomy" id="412755"/>
    <lineage>
        <taxon>unclassified sequences</taxon>
        <taxon>metagenomes</taxon>
        <taxon>ecological metagenomes</taxon>
    </lineage>
</organism>
<evidence type="ECO:0000313" key="1">
    <source>
        <dbReference type="EMBL" id="KKL50860.1"/>
    </source>
</evidence>
<proteinExistence type="predicted"/>
<dbReference type="EMBL" id="LAZR01032447">
    <property type="protein sequence ID" value="KKL50860.1"/>
    <property type="molecule type" value="Genomic_DNA"/>
</dbReference>
<accession>A0A0F9F0U5</accession>
<sequence length="92" mass="11095">RMVSLRRCRSKYSSLCCSPETLLEVVRYNLMIEWRRESGRSTLCFNDLTFREKELFHKEVKKILIGRKLRRMSVNPFEDREETILLQLGIIE</sequence>
<reference evidence="1" key="1">
    <citation type="journal article" date="2015" name="Nature">
        <title>Complex archaea that bridge the gap between prokaryotes and eukaryotes.</title>
        <authorList>
            <person name="Spang A."/>
            <person name="Saw J.H."/>
            <person name="Jorgensen S.L."/>
            <person name="Zaremba-Niedzwiedzka K."/>
            <person name="Martijn J."/>
            <person name="Lind A.E."/>
            <person name="van Eijk R."/>
            <person name="Schleper C."/>
            <person name="Guy L."/>
            <person name="Ettema T.J."/>
        </authorList>
    </citation>
    <scope>NUCLEOTIDE SEQUENCE</scope>
</reference>
<comment type="caution">
    <text evidence="1">The sequence shown here is derived from an EMBL/GenBank/DDBJ whole genome shotgun (WGS) entry which is preliminary data.</text>
</comment>
<dbReference type="AlphaFoldDB" id="A0A0F9F0U5"/>
<name>A0A0F9F0U5_9ZZZZ</name>
<protein>
    <submittedName>
        <fullName evidence="1">Uncharacterized protein</fullName>
    </submittedName>
</protein>
<gene>
    <name evidence="1" type="ORF">LCGC14_2301300</name>
</gene>
<feature type="non-terminal residue" evidence="1">
    <location>
        <position position="1"/>
    </location>
</feature>